<evidence type="ECO:0000256" key="4">
    <source>
        <dbReference type="ARBA" id="ARBA00012557"/>
    </source>
</evidence>
<dbReference type="EC" id="2.4.1.122" evidence="4"/>
<keyword evidence="7" id="KW-0812">Transmembrane</keyword>
<comment type="pathway">
    <text evidence="2">Protein modification; protein glycosylation.</text>
</comment>
<evidence type="ECO:0000313" key="13">
    <source>
        <dbReference type="EMBL" id="KAK9832625.1"/>
    </source>
</evidence>
<evidence type="ECO:0000256" key="2">
    <source>
        <dbReference type="ARBA" id="ARBA00004922"/>
    </source>
</evidence>
<comment type="subcellular location">
    <subcellularLocation>
        <location evidence="1">Membrane</location>
        <topology evidence="1">Single-pass type II membrane protein</topology>
    </subcellularLocation>
</comment>
<dbReference type="GO" id="GO:0016020">
    <property type="term" value="C:membrane"/>
    <property type="evidence" value="ECO:0007669"/>
    <property type="project" value="UniProtKB-SubCell"/>
</dbReference>
<dbReference type="EMBL" id="JALJOU010000040">
    <property type="protein sequence ID" value="KAK9832625.1"/>
    <property type="molecule type" value="Genomic_DNA"/>
</dbReference>
<evidence type="ECO:0000256" key="9">
    <source>
        <dbReference type="ARBA" id="ARBA00022968"/>
    </source>
</evidence>
<evidence type="ECO:0000256" key="10">
    <source>
        <dbReference type="ARBA" id="ARBA00022989"/>
    </source>
</evidence>
<sequence>MLRGAWRTPKTRALEGCHCNCKNGSSTGVDATAHLDRQHALTGELDCEPAGGRGAVGAFGAALSVEKALERLPPPVHLQAAQWERVRSFARDPNFVIDDQILKRYAGVPSPRRLANDELVVIMMASAMRADLARVMRETWLRAHTHVLIVGDAENASVPMMTLPELEGRSGYWDAQHRHLRTVRYVREHRPELLSKRYFLLIDDDSWLNLPLLQMYLAQYDETLPFGIGWMWDREFNETINFFSGGSGMFFSQAAFGILSQELYGPQCPFERANDLTLSMCCHANGIVKVRGHGLFWGRPLPELADALQAQALSIEQGTSDATARALLHRHLTFHYMVDPDMLAVLTCVAEWEAGFVADVLPACCYGQEAGVGCFSRTRHSYLALQAALARVVGVCWLPALPVVAIPEC</sequence>
<dbReference type="InterPro" id="IPR026050">
    <property type="entry name" value="C1GALT1/C1GALT1_chp1"/>
</dbReference>
<evidence type="ECO:0000256" key="3">
    <source>
        <dbReference type="ARBA" id="ARBA00006462"/>
    </source>
</evidence>
<evidence type="ECO:0000256" key="11">
    <source>
        <dbReference type="ARBA" id="ARBA00023136"/>
    </source>
</evidence>
<dbReference type="GO" id="GO:0016263">
    <property type="term" value="F:glycoprotein-N-acetylgalactosamine 3-beta-galactosyltransferase activity"/>
    <property type="evidence" value="ECO:0007669"/>
    <property type="project" value="UniProtKB-EC"/>
</dbReference>
<keyword evidence="10" id="KW-1133">Transmembrane helix</keyword>
<evidence type="ECO:0000256" key="8">
    <source>
        <dbReference type="ARBA" id="ARBA00022741"/>
    </source>
</evidence>
<dbReference type="Gene3D" id="3.90.550.50">
    <property type="match status" value="1"/>
</dbReference>
<keyword evidence="5" id="KW-0328">Glycosyltransferase</keyword>
<accession>A0AAW1RGM8</accession>
<evidence type="ECO:0000259" key="12">
    <source>
        <dbReference type="Pfam" id="PF02434"/>
    </source>
</evidence>
<organism evidence="13 14">
    <name type="scientific">Elliptochloris bilobata</name>
    <dbReference type="NCBI Taxonomy" id="381761"/>
    <lineage>
        <taxon>Eukaryota</taxon>
        <taxon>Viridiplantae</taxon>
        <taxon>Chlorophyta</taxon>
        <taxon>core chlorophytes</taxon>
        <taxon>Trebouxiophyceae</taxon>
        <taxon>Trebouxiophyceae incertae sedis</taxon>
        <taxon>Elliptochloris clade</taxon>
        <taxon>Elliptochloris</taxon>
    </lineage>
</organism>
<dbReference type="AlphaFoldDB" id="A0AAW1RGM8"/>
<evidence type="ECO:0000256" key="5">
    <source>
        <dbReference type="ARBA" id="ARBA00022676"/>
    </source>
</evidence>
<dbReference type="Pfam" id="PF02434">
    <property type="entry name" value="Fringe"/>
    <property type="match status" value="1"/>
</dbReference>
<keyword evidence="6" id="KW-0808">Transferase</keyword>
<dbReference type="PANTHER" id="PTHR23033">
    <property type="entry name" value="BETA1,3-GALACTOSYLTRANSFERASE"/>
    <property type="match status" value="1"/>
</dbReference>
<dbReference type="InterPro" id="IPR003378">
    <property type="entry name" value="Fringe-like_glycosylTrfase"/>
</dbReference>
<name>A0AAW1RGM8_9CHLO</name>
<dbReference type="Proteomes" id="UP001445335">
    <property type="component" value="Unassembled WGS sequence"/>
</dbReference>
<evidence type="ECO:0000313" key="14">
    <source>
        <dbReference type="Proteomes" id="UP001445335"/>
    </source>
</evidence>
<keyword evidence="8" id="KW-0547">Nucleotide-binding</keyword>
<dbReference type="GO" id="GO:0000166">
    <property type="term" value="F:nucleotide binding"/>
    <property type="evidence" value="ECO:0007669"/>
    <property type="project" value="UniProtKB-KW"/>
</dbReference>
<feature type="domain" description="Fringe-like glycosyltransferase" evidence="12">
    <location>
        <begin position="134"/>
        <end position="284"/>
    </location>
</feature>
<gene>
    <name evidence="13" type="ORF">WJX81_004913</name>
</gene>
<comment type="similarity">
    <text evidence="3">Belongs to the glycosyltransferase 31 family. Beta3-Gal-T subfamily.</text>
</comment>
<keyword evidence="9" id="KW-0735">Signal-anchor</keyword>
<keyword evidence="11" id="KW-0472">Membrane</keyword>
<evidence type="ECO:0000256" key="1">
    <source>
        <dbReference type="ARBA" id="ARBA00004606"/>
    </source>
</evidence>
<protein>
    <recommendedName>
        <fullName evidence="4">N-acetylgalactosaminide beta-1,3-galactosyltransferase</fullName>
        <ecNumber evidence="4">2.4.1.122</ecNumber>
    </recommendedName>
</protein>
<reference evidence="13 14" key="1">
    <citation type="journal article" date="2024" name="Nat. Commun.">
        <title>Phylogenomics reveals the evolutionary origins of lichenization in chlorophyte algae.</title>
        <authorList>
            <person name="Puginier C."/>
            <person name="Libourel C."/>
            <person name="Otte J."/>
            <person name="Skaloud P."/>
            <person name="Haon M."/>
            <person name="Grisel S."/>
            <person name="Petersen M."/>
            <person name="Berrin J.G."/>
            <person name="Delaux P.M."/>
            <person name="Dal Grande F."/>
            <person name="Keller J."/>
        </authorList>
    </citation>
    <scope>NUCLEOTIDE SEQUENCE [LARGE SCALE GENOMIC DNA]</scope>
    <source>
        <strain evidence="13 14">SAG 245.80</strain>
    </source>
</reference>
<keyword evidence="14" id="KW-1185">Reference proteome</keyword>
<comment type="caution">
    <text evidence="13">The sequence shown here is derived from an EMBL/GenBank/DDBJ whole genome shotgun (WGS) entry which is preliminary data.</text>
</comment>
<proteinExistence type="inferred from homology"/>
<evidence type="ECO:0000256" key="7">
    <source>
        <dbReference type="ARBA" id="ARBA00022692"/>
    </source>
</evidence>
<evidence type="ECO:0000256" key="6">
    <source>
        <dbReference type="ARBA" id="ARBA00022679"/>
    </source>
</evidence>